<dbReference type="SFLD" id="SFLDF00027">
    <property type="entry name" value="p-type_atpase"/>
    <property type="match status" value="1"/>
</dbReference>
<evidence type="ECO:0000313" key="13">
    <source>
        <dbReference type="Proteomes" id="UP000321386"/>
    </source>
</evidence>
<feature type="transmembrane region" description="Helical" evidence="10">
    <location>
        <begin position="871"/>
        <end position="893"/>
    </location>
</feature>
<dbReference type="InterPro" id="IPR008250">
    <property type="entry name" value="ATPase_P-typ_transduc_dom_A_sf"/>
</dbReference>
<evidence type="ECO:0000256" key="10">
    <source>
        <dbReference type="SAM" id="Phobius"/>
    </source>
</evidence>
<proteinExistence type="inferred from homology"/>
<feature type="transmembrane region" description="Helical" evidence="10">
    <location>
        <begin position="838"/>
        <end position="859"/>
    </location>
</feature>
<dbReference type="InterPro" id="IPR023298">
    <property type="entry name" value="ATPase_P-typ_TM_dom_sf"/>
</dbReference>
<dbReference type="AlphaFoldDB" id="A0A510UWH6"/>
<dbReference type="GO" id="GO:0005886">
    <property type="term" value="C:plasma membrane"/>
    <property type="evidence" value="ECO:0007669"/>
    <property type="project" value="UniProtKB-SubCell"/>
</dbReference>
<evidence type="ECO:0000256" key="2">
    <source>
        <dbReference type="ARBA" id="ARBA00005675"/>
    </source>
</evidence>
<keyword evidence="6" id="KW-1278">Translocase</keyword>
<dbReference type="OrthoDB" id="9814270at2"/>
<dbReference type="SFLD" id="SFLDG00002">
    <property type="entry name" value="C1.7:_P-type_atpase_like"/>
    <property type="match status" value="1"/>
</dbReference>
<feature type="transmembrane region" description="Helical" evidence="10">
    <location>
        <begin position="700"/>
        <end position="719"/>
    </location>
</feature>
<dbReference type="Pfam" id="PF00689">
    <property type="entry name" value="Cation_ATPase_C"/>
    <property type="match status" value="1"/>
</dbReference>
<comment type="caution">
    <text evidence="12">The sequence shown here is derived from an EMBL/GenBank/DDBJ whole genome shotgun (WGS) entry which is preliminary data.</text>
</comment>
<dbReference type="InterPro" id="IPR001757">
    <property type="entry name" value="P_typ_ATPase"/>
</dbReference>
<dbReference type="PRINTS" id="PR00119">
    <property type="entry name" value="CATATPASE"/>
</dbReference>
<evidence type="ECO:0000256" key="5">
    <source>
        <dbReference type="ARBA" id="ARBA00022840"/>
    </source>
</evidence>
<evidence type="ECO:0000256" key="1">
    <source>
        <dbReference type="ARBA" id="ARBA00004651"/>
    </source>
</evidence>
<dbReference type="Gene3D" id="3.40.50.1000">
    <property type="entry name" value="HAD superfamily/HAD-like"/>
    <property type="match status" value="1"/>
</dbReference>
<dbReference type="InterPro" id="IPR004014">
    <property type="entry name" value="ATPase_P-typ_cation-transptr_N"/>
</dbReference>
<evidence type="ECO:0000256" key="7">
    <source>
        <dbReference type="ARBA" id="ARBA00022989"/>
    </source>
</evidence>
<feature type="domain" description="Cation-transporting P-type ATPase N-terminal" evidence="11">
    <location>
        <begin position="12"/>
        <end position="86"/>
    </location>
</feature>
<name>A0A510UWH6_9CELL</name>
<dbReference type="PROSITE" id="PS00154">
    <property type="entry name" value="ATPASE_E1_E2"/>
    <property type="match status" value="1"/>
</dbReference>
<dbReference type="SMART" id="SM00831">
    <property type="entry name" value="Cation_ATPase_N"/>
    <property type="match status" value="1"/>
</dbReference>
<dbReference type="InterPro" id="IPR059000">
    <property type="entry name" value="ATPase_P-type_domA"/>
</dbReference>
<comment type="catalytic activity">
    <reaction evidence="9">
        <text>ATP + H2O = ADP + phosphate + H(+)</text>
        <dbReference type="Rhea" id="RHEA:13065"/>
        <dbReference type="ChEBI" id="CHEBI:15377"/>
        <dbReference type="ChEBI" id="CHEBI:15378"/>
        <dbReference type="ChEBI" id="CHEBI:30616"/>
        <dbReference type="ChEBI" id="CHEBI:43474"/>
        <dbReference type="ChEBI" id="CHEBI:456216"/>
    </reaction>
</comment>
<feature type="transmembrane region" description="Helical" evidence="10">
    <location>
        <begin position="731"/>
        <end position="753"/>
    </location>
</feature>
<dbReference type="NCBIfam" id="TIGR01494">
    <property type="entry name" value="ATPase_P-type"/>
    <property type="match status" value="2"/>
</dbReference>
<feature type="transmembrane region" description="Helical" evidence="10">
    <location>
        <begin position="252"/>
        <end position="275"/>
    </location>
</feature>
<evidence type="ECO:0000256" key="9">
    <source>
        <dbReference type="ARBA" id="ARBA00049360"/>
    </source>
</evidence>
<dbReference type="Gene3D" id="2.70.150.10">
    <property type="entry name" value="Calcium-transporting ATPase, cytoplasmic transduction domain A"/>
    <property type="match status" value="1"/>
</dbReference>
<dbReference type="SFLD" id="SFLDS00003">
    <property type="entry name" value="Haloacid_Dehalogenase"/>
    <property type="match status" value="1"/>
</dbReference>
<dbReference type="InterPro" id="IPR036412">
    <property type="entry name" value="HAD-like_sf"/>
</dbReference>
<dbReference type="SUPFAM" id="SSF81660">
    <property type="entry name" value="Metal cation-transporting ATPase, ATP-binding domain N"/>
    <property type="match status" value="1"/>
</dbReference>
<dbReference type="InterPro" id="IPR006068">
    <property type="entry name" value="ATPase_P-typ_cation-transptr_C"/>
</dbReference>
<dbReference type="InterPro" id="IPR018303">
    <property type="entry name" value="ATPase_P-typ_P_site"/>
</dbReference>
<dbReference type="Gene3D" id="3.40.1110.10">
    <property type="entry name" value="Calcium-transporting ATPase, cytoplasmic domain N"/>
    <property type="match status" value="1"/>
</dbReference>
<dbReference type="GO" id="GO:0005524">
    <property type="term" value="F:ATP binding"/>
    <property type="evidence" value="ECO:0007669"/>
    <property type="project" value="UniProtKB-KW"/>
</dbReference>
<dbReference type="InterPro" id="IPR044492">
    <property type="entry name" value="P_typ_ATPase_HD_dom"/>
</dbReference>
<dbReference type="PRINTS" id="PR00120">
    <property type="entry name" value="HATPASE"/>
</dbReference>
<feature type="transmembrane region" description="Helical" evidence="10">
    <location>
        <begin position="281"/>
        <end position="305"/>
    </location>
</feature>
<dbReference type="InterPro" id="IPR023299">
    <property type="entry name" value="ATPase_P-typ_cyto_dom_N"/>
</dbReference>
<dbReference type="Pfam" id="PF00122">
    <property type="entry name" value="E1-E2_ATPase"/>
    <property type="match status" value="1"/>
</dbReference>
<sequence length="927" mass="97053">MTAAPDTRTTVQAYAAEPAQVCADLDVDPAVGLTSAQVVERRARYGPNALAEERKEPGWQAFLRQYKDLMQLVLVGAAVVSIIALGDVTTGVVVLALTVFNALMGLHQEGKAAESVAALRQMLVMNAKVRRDGQQQIVPAEELVPGDVVGFEAGDKVPADGRLLVAAALEIEESGLTGESAPVAKGVAAVPGDEVPLGDRLDMAYMNSQVTRGRGEMVVTATGMTTEVGRISGMLSGVEQDKTPLTKQLDRITVIITVMAAIALVAIVALGLARGQDFDSLFVVGISLAIAAIPTGLPAVVTMLLSLGTRQLAEKGAIVKRLKSVETLGSTSAICSDKTGTLTLNQMTARTLVAAGHRLSVEGEGYSTVGRILSVAGTGEVPLEQFALPMALASDAVIRDGACVGDPTEGAVVVLAAKAGLDVEATRRTYPRVAEVPFDAEYKLMATFHEIDGAVRCFVKGAPDVLLARSTSVRGAQGASQTWDEVRARVLAENDAIAAEGMRVLAVAQRDVPAGSLTGATPEQLLALVDGLELLALVGIVDPPRKEAKDAIAECHDAGIRVRMITGDHATTAAAIARQLGIEGRALTGAQFAAMSDDELDAQVEQIGVVARVAPEDKVRLVDVLKRRGEIVAMTGDGVNDAPALTRADIGVAMGITGTEVTKDAAEMILTDDNFATIVAAVEGGRGLYDNLMKYIRFQMVVLTGFILTFVGAGIFTIADGTPLTPLQILWINFAIDVVLAIGLGFDAPTAGLMKRRPRSPETPVIGRSLGARLAFGGLLIAIGTLVVVAYGEDRYGLAVATTMGLTTMSLMHVIAAMQWRDQLASVFSHDTLTNGRFVLLMLVVVALTFLVTTIDGLQRIFGTVELDGPQWRTCLIATLAYLVLAELGKLVLRAVARRRGPGALDEDASEAGAARPHAGAHAAVAA</sequence>
<dbReference type="Pfam" id="PF13246">
    <property type="entry name" value="Cation_ATPase"/>
    <property type="match status" value="1"/>
</dbReference>
<keyword evidence="3 10" id="KW-0812">Transmembrane</keyword>
<keyword evidence="13" id="KW-1185">Reference proteome</keyword>
<organism evidence="12 13">
    <name type="scientific">Cellulomonas persica</name>
    <dbReference type="NCBI Taxonomy" id="76861"/>
    <lineage>
        <taxon>Bacteria</taxon>
        <taxon>Bacillati</taxon>
        <taxon>Actinomycetota</taxon>
        <taxon>Actinomycetes</taxon>
        <taxon>Micrococcales</taxon>
        <taxon>Cellulomonadaceae</taxon>
        <taxon>Cellulomonas</taxon>
    </lineage>
</organism>
<keyword evidence="8 10" id="KW-0472">Membrane</keyword>
<evidence type="ECO:0000256" key="6">
    <source>
        <dbReference type="ARBA" id="ARBA00022967"/>
    </source>
</evidence>
<keyword evidence="4" id="KW-0547">Nucleotide-binding</keyword>
<dbReference type="SUPFAM" id="SSF81665">
    <property type="entry name" value="Calcium ATPase, transmembrane domain M"/>
    <property type="match status" value="1"/>
</dbReference>
<evidence type="ECO:0000256" key="8">
    <source>
        <dbReference type="ARBA" id="ARBA00023136"/>
    </source>
</evidence>
<keyword evidence="5" id="KW-0067">ATP-binding</keyword>
<dbReference type="Proteomes" id="UP000321386">
    <property type="component" value="Unassembled WGS sequence"/>
</dbReference>
<feature type="transmembrane region" description="Helical" evidence="10">
    <location>
        <begin position="774"/>
        <end position="792"/>
    </location>
</feature>
<feature type="transmembrane region" description="Helical" evidence="10">
    <location>
        <begin position="798"/>
        <end position="817"/>
    </location>
</feature>
<evidence type="ECO:0000259" key="11">
    <source>
        <dbReference type="SMART" id="SM00831"/>
    </source>
</evidence>
<evidence type="ECO:0000313" key="12">
    <source>
        <dbReference type="EMBL" id="GEK18909.1"/>
    </source>
</evidence>
<evidence type="ECO:0000256" key="4">
    <source>
        <dbReference type="ARBA" id="ARBA00022741"/>
    </source>
</evidence>
<dbReference type="InterPro" id="IPR023214">
    <property type="entry name" value="HAD_sf"/>
</dbReference>
<dbReference type="EMBL" id="BJUA01000014">
    <property type="protein sequence ID" value="GEK18909.1"/>
    <property type="molecule type" value="Genomic_DNA"/>
</dbReference>
<dbReference type="GO" id="GO:0016887">
    <property type="term" value="F:ATP hydrolysis activity"/>
    <property type="evidence" value="ECO:0007669"/>
    <property type="project" value="InterPro"/>
</dbReference>
<keyword evidence="7 10" id="KW-1133">Transmembrane helix</keyword>
<dbReference type="RefSeq" id="WP_146807300.1">
    <property type="nucleotide sequence ID" value="NZ_BJUA01000014.1"/>
</dbReference>
<dbReference type="Pfam" id="PF00690">
    <property type="entry name" value="Cation_ATPase_N"/>
    <property type="match status" value="1"/>
</dbReference>
<dbReference type="PANTHER" id="PTHR42861">
    <property type="entry name" value="CALCIUM-TRANSPORTING ATPASE"/>
    <property type="match status" value="1"/>
</dbReference>
<reference evidence="12 13" key="1">
    <citation type="submission" date="2019-07" db="EMBL/GenBank/DDBJ databases">
        <title>Whole genome shotgun sequence of Cellulomonas persica NBRC 101101.</title>
        <authorList>
            <person name="Hosoyama A."/>
            <person name="Uohara A."/>
            <person name="Ohji S."/>
            <person name="Ichikawa N."/>
        </authorList>
    </citation>
    <scope>NUCLEOTIDE SEQUENCE [LARGE SCALE GENOMIC DNA]</scope>
    <source>
        <strain evidence="12 13">NBRC 101101</strain>
    </source>
</reference>
<comment type="subcellular location">
    <subcellularLocation>
        <location evidence="1">Cell membrane</location>
        <topology evidence="1">Multi-pass membrane protein</topology>
    </subcellularLocation>
</comment>
<protein>
    <submittedName>
        <fullName evidence="12">ATPase</fullName>
    </submittedName>
</protein>
<gene>
    <name evidence="12" type="ORF">CPE01_26420</name>
</gene>
<evidence type="ECO:0000256" key="3">
    <source>
        <dbReference type="ARBA" id="ARBA00022692"/>
    </source>
</evidence>
<feature type="transmembrane region" description="Helical" evidence="10">
    <location>
        <begin position="72"/>
        <end position="100"/>
    </location>
</feature>
<dbReference type="SUPFAM" id="SSF56784">
    <property type="entry name" value="HAD-like"/>
    <property type="match status" value="1"/>
</dbReference>
<dbReference type="Gene3D" id="1.20.1110.10">
    <property type="entry name" value="Calcium-transporting ATPase, transmembrane domain"/>
    <property type="match status" value="1"/>
</dbReference>
<dbReference type="FunFam" id="3.40.50.1000:FF:000028">
    <property type="entry name" value="Calcium-transporting P-type ATPase, putative"/>
    <property type="match status" value="1"/>
</dbReference>
<dbReference type="SUPFAM" id="SSF81653">
    <property type="entry name" value="Calcium ATPase, transduction domain A"/>
    <property type="match status" value="1"/>
</dbReference>
<comment type="similarity">
    <text evidence="2">Belongs to the cation transport ATPase (P-type) (TC 3.A.3) family. Type IIA subfamily.</text>
</comment>
<accession>A0A510UWH6</accession>